<dbReference type="GO" id="GO:0035438">
    <property type="term" value="F:cyclic-di-GMP binding"/>
    <property type="evidence" value="ECO:0007669"/>
    <property type="project" value="InterPro"/>
</dbReference>
<dbReference type="EMBL" id="LCYA01000132">
    <property type="protein sequence ID" value="KWV85414.1"/>
    <property type="molecule type" value="Genomic_DNA"/>
</dbReference>
<sequence>MPGFGSCLVTSGSCCHTEIQGERAIACSESLARPDFWLLNGDFTMFTERRIERHQLPYFLQVFNRITDKPIGYLGNVSENGLMLISSLPMMTDVDFELRLKVPVAQGEFKAIDLTATCLWSHEDVTPQHYDSGFSVLEAPEEYRHLINALLQYFSFYPLQASV</sequence>
<evidence type="ECO:0000259" key="1">
    <source>
        <dbReference type="Pfam" id="PF07238"/>
    </source>
</evidence>
<proteinExistence type="predicted"/>
<name>A0A109LDA7_PSEFL</name>
<dbReference type="Proteomes" id="UP000061348">
    <property type="component" value="Unassembled WGS sequence"/>
</dbReference>
<dbReference type="InterPro" id="IPR009875">
    <property type="entry name" value="PilZ_domain"/>
</dbReference>
<evidence type="ECO:0000313" key="3">
    <source>
        <dbReference type="Proteomes" id="UP000061348"/>
    </source>
</evidence>
<comment type="caution">
    <text evidence="2">The sequence shown here is derived from an EMBL/GenBank/DDBJ whole genome shotgun (WGS) entry which is preliminary data.</text>
</comment>
<feature type="domain" description="PilZ" evidence="1">
    <location>
        <begin position="49"/>
        <end position="151"/>
    </location>
</feature>
<organism evidence="2 3">
    <name type="scientific">Pseudomonas fluorescens</name>
    <dbReference type="NCBI Taxonomy" id="294"/>
    <lineage>
        <taxon>Bacteria</taxon>
        <taxon>Pseudomonadati</taxon>
        <taxon>Pseudomonadota</taxon>
        <taxon>Gammaproteobacteria</taxon>
        <taxon>Pseudomonadales</taxon>
        <taxon>Pseudomonadaceae</taxon>
        <taxon>Pseudomonas</taxon>
    </lineage>
</organism>
<evidence type="ECO:0000313" key="2">
    <source>
        <dbReference type="EMBL" id="KWV85414.1"/>
    </source>
</evidence>
<dbReference type="Pfam" id="PF07238">
    <property type="entry name" value="PilZ"/>
    <property type="match status" value="1"/>
</dbReference>
<dbReference type="AlphaFoldDB" id="A0A109LDA7"/>
<dbReference type="PATRIC" id="fig|294.194.peg.5505"/>
<reference evidence="2 3" key="1">
    <citation type="submission" date="2015-05" db="EMBL/GenBank/DDBJ databases">
        <title>A genomic and transcriptomic approach to investigate the blue pigment phenotype in Pseudomonas fluorescens.</title>
        <authorList>
            <person name="Andreani N.A."/>
            <person name="Cardazzo B."/>
        </authorList>
    </citation>
    <scope>NUCLEOTIDE SEQUENCE [LARGE SCALE GENOMIC DNA]</scope>
    <source>
        <strain evidence="2 3">Ps_22</strain>
    </source>
</reference>
<protein>
    <recommendedName>
        <fullName evidence="1">PilZ domain-containing protein</fullName>
    </recommendedName>
</protein>
<accession>A0A109LDA7</accession>
<gene>
    <name evidence="2" type="ORF">PFLmoz3_04968</name>
</gene>